<dbReference type="InterPro" id="IPR003331">
    <property type="entry name" value="UDP_GlcNAc_Epimerase_2_dom"/>
</dbReference>
<evidence type="ECO:0000313" key="3">
    <source>
        <dbReference type="EMBL" id="OGM59392.1"/>
    </source>
</evidence>
<dbReference type="EMBL" id="MGHD01000020">
    <property type="protein sequence ID" value="OGM59392.1"/>
    <property type="molecule type" value="Genomic_DNA"/>
</dbReference>
<reference evidence="3 4" key="1">
    <citation type="journal article" date="2016" name="Nat. Commun.">
        <title>Thousands of microbial genomes shed light on interconnected biogeochemical processes in an aquifer system.</title>
        <authorList>
            <person name="Anantharaman K."/>
            <person name="Brown C.T."/>
            <person name="Hug L.A."/>
            <person name="Sharon I."/>
            <person name="Castelle C.J."/>
            <person name="Probst A.J."/>
            <person name="Thomas B.C."/>
            <person name="Singh A."/>
            <person name="Wilkins M.J."/>
            <person name="Karaoz U."/>
            <person name="Brodie E.L."/>
            <person name="Williams K.H."/>
            <person name="Hubbard S.S."/>
            <person name="Banfield J.F."/>
        </authorList>
    </citation>
    <scope>NUCLEOTIDE SEQUENCE [LARGE SCALE GENOMIC DNA]</scope>
</reference>
<organism evidence="3 4">
    <name type="scientific">Candidatus Woesebacteria bacterium RIFCSPLOWO2_01_FULL_39_10b</name>
    <dbReference type="NCBI Taxonomy" id="1802517"/>
    <lineage>
        <taxon>Bacteria</taxon>
        <taxon>Candidatus Woeseibacteriota</taxon>
    </lineage>
</organism>
<evidence type="ECO:0000313" key="4">
    <source>
        <dbReference type="Proteomes" id="UP000176404"/>
    </source>
</evidence>
<gene>
    <name evidence="3" type="ORF">A2892_03510</name>
</gene>
<dbReference type="AlphaFoldDB" id="A0A1F8B5S8"/>
<dbReference type="InterPro" id="IPR029767">
    <property type="entry name" value="WecB-like"/>
</dbReference>
<comment type="caution">
    <text evidence="3">The sequence shown here is derived from an EMBL/GenBank/DDBJ whole genome shotgun (WGS) entry which is preliminary data.</text>
</comment>
<protein>
    <submittedName>
        <fullName evidence="3">UDP-N-acetylglucosamine 2-epimerase</fullName>
    </submittedName>
</protein>
<dbReference type="CDD" id="cd03786">
    <property type="entry name" value="GTB_UDP-GlcNAc_2-Epimerase"/>
    <property type="match status" value="1"/>
</dbReference>
<dbReference type="PANTHER" id="PTHR43174">
    <property type="entry name" value="UDP-N-ACETYLGLUCOSAMINE 2-EPIMERASE"/>
    <property type="match status" value="1"/>
</dbReference>
<feature type="domain" description="UDP-N-acetylglucosamine 2-epimerase" evidence="2">
    <location>
        <begin position="26"/>
        <end position="361"/>
    </location>
</feature>
<comment type="similarity">
    <text evidence="1">Belongs to the UDP-N-acetylglucosamine 2-epimerase family.</text>
</comment>
<dbReference type="SUPFAM" id="SSF53756">
    <property type="entry name" value="UDP-Glycosyltransferase/glycogen phosphorylase"/>
    <property type="match status" value="1"/>
</dbReference>
<dbReference type="Gene3D" id="3.40.50.2000">
    <property type="entry name" value="Glycogen Phosphorylase B"/>
    <property type="match status" value="2"/>
</dbReference>
<dbReference type="Pfam" id="PF02350">
    <property type="entry name" value="Epimerase_2"/>
    <property type="match status" value="1"/>
</dbReference>
<sequence>MRRKKLAFILGIRPDLIRASLMLRYLKEDKLVKTIFIWSGQHYSENLKDIFIQELKVPRPDIELDCNGETDAEIVSKLIVNLYRVLNSLKPDVTVFLGDTNTTVGCLAAAQLNIPIVHVEGGMRSYDWRMPEEKNRTVIDHLSDLIYVYLDEYKTQAVREGINSKNIVVVGNPIVDVLNQYYYKNIKFKRLASHSFFSRRGISKNNYYLMTFHRRENLQDLKIFQAVLDLLSQLPYPIFFPASYRTQDILKTNKIRLGNQFIMVDPIGYHDFLTLLVNSRAVLTDSGTVVEEACILGVPSLQIRHSTERPQTYDVGSSVKLDPVSLNHYPPKVIFQKLDHLRRCTWKHNFGDGKTSKRIVSDLVKKLLNGQLKGHLPENYHFPIKRSFREDNLKVKWL</sequence>
<dbReference type="STRING" id="1802517.A2892_03510"/>
<dbReference type="GO" id="GO:0016853">
    <property type="term" value="F:isomerase activity"/>
    <property type="evidence" value="ECO:0007669"/>
    <property type="project" value="UniProtKB-KW"/>
</dbReference>
<proteinExistence type="inferred from homology"/>
<keyword evidence="1" id="KW-0413">Isomerase</keyword>
<evidence type="ECO:0000256" key="1">
    <source>
        <dbReference type="RuleBase" id="RU003513"/>
    </source>
</evidence>
<accession>A0A1F8B5S8</accession>
<dbReference type="Proteomes" id="UP000176404">
    <property type="component" value="Unassembled WGS sequence"/>
</dbReference>
<name>A0A1F8B5S8_9BACT</name>
<dbReference type="NCBIfam" id="TIGR00236">
    <property type="entry name" value="wecB"/>
    <property type="match status" value="1"/>
</dbReference>
<dbReference type="PANTHER" id="PTHR43174:SF1">
    <property type="entry name" value="UDP-N-ACETYLGLUCOSAMINE 2-EPIMERASE"/>
    <property type="match status" value="1"/>
</dbReference>
<evidence type="ECO:0000259" key="2">
    <source>
        <dbReference type="Pfam" id="PF02350"/>
    </source>
</evidence>